<sequence length="433" mass="49070">MAPVTKSSIPMEDSIHIDDNYFALDLDKREINASSTPLKDEEELFMYSANSKDLTTSTDNILVPTPDSGPVRPLIDVFTSMAISADISPNSTPEDLVILSEWDCEAIQDMAEVCCYDPEDELSDMNDVFEDERNIIKELSFRSDEDSFLENEFKCEDLATSNDNIHVPMLDSGAVRPLIDAFTSMAISADVSPNSTPEDLAILFECDSESVNDTAEVSCYDPEDELSDMNDVIEDGRNITKEISFMSDQDSFLENEFKCELECAKDIIQSDLASNWTPPKNQRMSPMKPPGSPSSPKEKKLYDRWESAVASPRRSLKRINQEWKVNTNRLTEKRQVRIRWGPDEQITVETPRWHKDLTEARIGPWLDMAWAREEFEYRVMDAEYVLGPVLSLGHREKVYMRKISQRSGDADKKQDEPESSANQSAGIPLLSSL</sequence>
<proteinExistence type="predicted"/>
<name>A0AAV2RFB1_MEGNR</name>
<evidence type="ECO:0000313" key="2">
    <source>
        <dbReference type="EMBL" id="CAL4124406.1"/>
    </source>
</evidence>
<feature type="region of interest" description="Disordered" evidence="1">
    <location>
        <begin position="272"/>
        <end position="301"/>
    </location>
</feature>
<feature type="compositionally biased region" description="Polar residues" evidence="1">
    <location>
        <begin position="272"/>
        <end position="284"/>
    </location>
</feature>
<keyword evidence="3" id="KW-1185">Reference proteome</keyword>
<dbReference type="AlphaFoldDB" id="A0AAV2RFB1"/>
<protein>
    <submittedName>
        <fullName evidence="2">Uncharacterized protein</fullName>
    </submittedName>
</protein>
<dbReference type="EMBL" id="CAXKWB010022530">
    <property type="protein sequence ID" value="CAL4124406.1"/>
    <property type="molecule type" value="Genomic_DNA"/>
</dbReference>
<accession>A0AAV2RFB1</accession>
<gene>
    <name evidence="2" type="ORF">MNOR_LOCUS24482</name>
</gene>
<feature type="compositionally biased region" description="Polar residues" evidence="1">
    <location>
        <begin position="419"/>
        <end position="433"/>
    </location>
</feature>
<dbReference type="Proteomes" id="UP001497623">
    <property type="component" value="Unassembled WGS sequence"/>
</dbReference>
<reference evidence="2 3" key="1">
    <citation type="submission" date="2024-05" db="EMBL/GenBank/DDBJ databases">
        <authorList>
            <person name="Wallberg A."/>
        </authorList>
    </citation>
    <scope>NUCLEOTIDE SEQUENCE [LARGE SCALE GENOMIC DNA]</scope>
</reference>
<feature type="region of interest" description="Disordered" evidence="1">
    <location>
        <begin position="403"/>
        <end position="433"/>
    </location>
</feature>
<organism evidence="2 3">
    <name type="scientific">Meganyctiphanes norvegica</name>
    <name type="common">Northern krill</name>
    <name type="synonym">Thysanopoda norvegica</name>
    <dbReference type="NCBI Taxonomy" id="48144"/>
    <lineage>
        <taxon>Eukaryota</taxon>
        <taxon>Metazoa</taxon>
        <taxon>Ecdysozoa</taxon>
        <taxon>Arthropoda</taxon>
        <taxon>Crustacea</taxon>
        <taxon>Multicrustacea</taxon>
        <taxon>Malacostraca</taxon>
        <taxon>Eumalacostraca</taxon>
        <taxon>Eucarida</taxon>
        <taxon>Euphausiacea</taxon>
        <taxon>Euphausiidae</taxon>
        <taxon>Meganyctiphanes</taxon>
    </lineage>
</organism>
<evidence type="ECO:0000256" key="1">
    <source>
        <dbReference type="SAM" id="MobiDB-lite"/>
    </source>
</evidence>
<comment type="caution">
    <text evidence="2">The sequence shown here is derived from an EMBL/GenBank/DDBJ whole genome shotgun (WGS) entry which is preliminary data.</text>
</comment>
<evidence type="ECO:0000313" key="3">
    <source>
        <dbReference type="Proteomes" id="UP001497623"/>
    </source>
</evidence>